<organism evidence="1 2">
    <name type="scientific">Phaeosphaeria nodorum (strain SN15 / ATCC MYA-4574 / FGSC 10173)</name>
    <name type="common">Glume blotch fungus</name>
    <name type="synonym">Parastagonospora nodorum</name>
    <dbReference type="NCBI Taxonomy" id="321614"/>
    <lineage>
        <taxon>Eukaryota</taxon>
        <taxon>Fungi</taxon>
        <taxon>Dikarya</taxon>
        <taxon>Ascomycota</taxon>
        <taxon>Pezizomycotina</taxon>
        <taxon>Dothideomycetes</taxon>
        <taxon>Pleosporomycetidae</taxon>
        <taxon>Pleosporales</taxon>
        <taxon>Pleosporineae</taxon>
        <taxon>Phaeosphaeriaceae</taxon>
        <taxon>Parastagonospora</taxon>
    </lineage>
</organism>
<reference evidence="2" key="1">
    <citation type="journal article" date="2007" name="Plant Cell">
        <title>Dothideomycete-plant interactions illuminated by genome sequencing and EST analysis of the wheat pathogen Stagonospora nodorum.</title>
        <authorList>
            <person name="Hane J.K."/>
            <person name="Lowe R.G."/>
            <person name="Solomon P.S."/>
            <person name="Tan K.C."/>
            <person name="Schoch C.L."/>
            <person name="Spatafora J.W."/>
            <person name="Crous P.W."/>
            <person name="Kodira C."/>
            <person name="Birren B.W."/>
            <person name="Galagan J.E."/>
            <person name="Torriani S.F."/>
            <person name="McDonald B.A."/>
            <person name="Oliver R.P."/>
        </authorList>
    </citation>
    <scope>NUCLEOTIDE SEQUENCE [LARGE SCALE GENOMIC DNA]</scope>
    <source>
        <strain evidence="2">SN15 / ATCC MYA-4574 / FGSC 10173</strain>
    </source>
</reference>
<gene>
    <name evidence="1" type="ORF">SNOG_04707</name>
</gene>
<evidence type="ECO:0000313" key="1">
    <source>
        <dbReference type="EMBL" id="EAT88467.1"/>
    </source>
</evidence>
<dbReference type="AlphaFoldDB" id="Q0UU57"/>
<dbReference type="KEGG" id="pno:SNOG_04707"/>
<evidence type="ECO:0000313" key="2">
    <source>
        <dbReference type="Proteomes" id="UP000001055"/>
    </source>
</evidence>
<accession>Q0UU57</accession>
<name>Q0UU57_PHANO</name>
<dbReference type="InParanoid" id="Q0UU57"/>
<dbReference type="HOGENOM" id="CLU_3087996_0_0_1"/>
<protein>
    <submittedName>
        <fullName evidence="1">Uncharacterized protein</fullName>
    </submittedName>
</protein>
<dbReference type="RefSeq" id="XP_001795119.1">
    <property type="nucleotide sequence ID" value="XM_001795067.1"/>
</dbReference>
<dbReference type="Proteomes" id="UP000001055">
    <property type="component" value="Unassembled WGS sequence"/>
</dbReference>
<dbReference type="EMBL" id="CH445330">
    <property type="protein sequence ID" value="EAT88467.1"/>
    <property type="molecule type" value="Genomic_DNA"/>
</dbReference>
<dbReference type="GeneID" id="5971987"/>
<sequence>MRRPAGGEDLMTVVQGLISETAGGSRHLSSPSSSPHFHKHCKAEAVELKQNN</sequence>
<proteinExistence type="predicted"/>